<name>A0ABU8S0U1_9SPHN</name>
<comment type="caution">
    <text evidence="3">The sequence shown here is derived from an EMBL/GenBank/DDBJ whole genome shotgun (WGS) entry which is preliminary data.</text>
</comment>
<accession>A0ABU8S0U1</accession>
<dbReference type="InterPro" id="IPR042171">
    <property type="entry name" value="Acyl-CoA_hotdog"/>
</dbReference>
<feature type="domain" description="Acyl-CoA thioesterase-like N-terminal HotDog" evidence="1">
    <location>
        <begin position="21"/>
        <end position="104"/>
    </location>
</feature>
<dbReference type="RefSeq" id="WP_339588904.1">
    <property type="nucleotide sequence ID" value="NZ_JBBHJZ010000005.1"/>
</dbReference>
<evidence type="ECO:0000259" key="2">
    <source>
        <dbReference type="Pfam" id="PF20789"/>
    </source>
</evidence>
<dbReference type="Gene3D" id="2.40.160.210">
    <property type="entry name" value="Acyl-CoA thioesterase, double hotdog domain"/>
    <property type="match status" value="1"/>
</dbReference>
<evidence type="ECO:0000313" key="3">
    <source>
        <dbReference type="EMBL" id="MEJ5978960.1"/>
    </source>
</evidence>
<feature type="domain" description="Acyl-CoA thioesterase-like C-terminal" evidence="2">
    <location>
        <begin position="134"/>
        <end position="251"/>
    </location>
</feature>
<reference evidence="3 4" key="1">
    <citation type="submission" date="2024-03" db="EMBL/GenBank/DDBJ databases">
        <authorList>
            <person name="Jo J.-H."/>
        </authorList>
    </citation>
    <scope>NUCLEOTIDE SEQUENCE [LARGE SCALE GENOMIC DNA]</scope>
    <source>
        <strain evidence="3 4">PS1R-30</strain>
    </source>
</reference>
<evidence type="ECO:0000313" key="4">
    <source>
        <dbReference type="Proteomes" id="UP001361239"/>
    </source>
</evidence>
<dbReference type="Pfam" id="PF20789">
    <property type="entry name" value="4HBT_3C"/>
    <property type="match status" value="1"/>
</dbReference>
<dbReference type="Pfam" id="PF13622">
    <property type="entry name" value="4HBT_3"/>
    <property type="match status" value="1"/>
</dbReference>
<keyword evidence="4" id="KW-1185">Reference proteome</keyword>
<dbReference type="InterPro" id="IPR049450">
    <property type="entry name" value="ACOT8-like_C"/>
</dbReference>
<sequence>MFYFERLGPSSFRASEHVGGAWNAAEQHIAPALGLIAHVIECDHAARRDDLLRIARLSYDILGTLPIDVVEVEVSVLRPGRTIELVEARLAHDGRTAVVARAWLLKAYDTTAVAGTAFPAIPPLETMTPWQVGETWPGGFVRSVDVRRAALAKGRAISWVRSDLALVAGEEVSTTARALGIVDIANGLATREAPNVVAFPNVDLTVNLFAEPQGPWLGFDTTVSFGANGIGLTSSSLHDHTGPIGTVSQCLTIRSR</sequence>
<protein>
    <submittedName>
        <fullName evidence="3">Thioesterase family protein</fullName>
    </submittedName>
</protein>
<dbReference type="EMBL" id="JBBHJZ010000005">
    <property type="protein sequence ID" value="MEJ5978960.1"/>
    <property type="molecule type" value="Genomic_DNA"/>
</dbReference>
<dbReference type="InterPro" id="IPR049449">
    <property type="entry name" value="TesB_ACOT8-like_N"/>
</dbReference>
<gene>
    <name evidence="3" type="ORF">WG901_20065</name>
</gene>
<evidence type="ECO:0000259" key="1">
    <source>
        <dbReference type="Pfam" id="PF13622"/>
    </source>
</evidence>
<organism evidence="3 4">
    <name type="scientific">Novosphingobium anseongense</name>
    <dbReference type="NCBI Taxonomy" id="3133436"/>
    <lineage>
        <taxon>Bacteria</taxon>
        <taxon>Pseudomonadati</taxon>
        <taxon>Pseudomonadota</taxon>
        <taxon>Alphaproteobacteria</taxon>
        <taxon>Sphingomonadales</taxon>
        <taxon>Sphingomonadaceae</taxon>
        <taxon>Novosphingobium</taxon>
    </lineage>
</organism>
<proteinExistence type="predicted"/>
<dbReference type="Proteomes" id="UP001361239">
    <property type="component" value="Unassembled WGS sequence"/>
</dbReference>